<dbReference type="RefSeq" id="XP_064711729.1">
    <property type="nucleotide sequence ID" value="XM_064843869.1"/>
</dbReference>
<dbReference type="Proteomes" id="UP001358417">
    <property type="component" value="Unassembled WGS sequence"/>
</dbReference>
<sequence length="94" mass="10373">MGAYMADAVKKSLKDPVTYKYLKSVKQGAATTVYAVLSKEWKVKGGRFLSDCLEQKPLPDDKPWKSTAHGDGYTPRAFSLEAVDMEDDLEGGKL</sequence>
<dbReference type="EMBL" id="JAVRRD010000001">
    <property type="protein sequence ID" value="KAK5064405.1"/>
    <property type="molecule type" value="Genomic_DNA"/>
</dbReference>
<comment type="caution">
    <text evidence="1">The sequence shown here is derived from an EMBL/GenBank/DDBJ whole genome shotgun (WGS) entry which is preliminary data.</text>
</comment>
<organism evidence="1 2">
    <name type="scientific">Exophiala bonariae</name>
    <dbReference type="NCBI Taxonomy" id="1690606"/>
    <lineage>
        <taxon>Eukaryota</taxon>
        <taxon>Fungi</taxon>
        <taxon>Dikarya</taxon>
        <taxon>Ascomycota</taxon>
        <taxon>Pezizomycotina</taxon>
        <taxon>Eurotiomycetes</taxon>
        <taxon>Chaetothyriomycetidae</taxon>
        <taxon>Chaetothyriales</taxon>
        <taxon>Herpotrichiellaceae</taxon>
        <taxon>Exophiala</taxon>
    </lineage>
</organism>
<keyword evidence="2" id="KW-1185">Reference proteome</keyword>
<proteinExistence type="predicted"/>
<name>A0AAV9NQH6_9EURO</name>
<protein>
    <submittedName>
        <fullName evidence="1">Uncharacterized protein</fullName>
    </submittedName>
</protein>
<evidence type="ECO:0000313" key="1">
    <source>
        <dbReference type="EMBL" id="KAK5064405.1"/>
    </source>
</evidence>
<dbReference type="AlphaFoldDB" id="A0AAV9NQH6"/>
<accession>A0AAV9NQH6</accession>
<gene>
    <name evidence="1" type="ORF">LTR84_000238</name>
</gene>
<reference evidence="1 2" key="1">
    <citation type="submission" date="2023-08" db="EMBL/GenBank/DDBJ databases">
        <title>Black Yeasts Isolated from many extreme environments.</title>
        <authorList>
            <person name="Coleine C."/>
            <person name="Stajich J.E."/>
            <person name="Selbmann L."/>
        </authorList>
    </citation>
    <scope>NUCLEOTIDE SEQUENCE [LARGE SCALE GENOMIC DNA]</scope>
    <source>
        <strain evidence="1 2">CCFEE 5792</strain>
    </source>
</reference>
<evidence type="ECO:0000313" key="2">
    <source>
        <dbReference type="Proteomes" id="UP001358417"/>
    </source>
</evidence>
<dbReference type="GeneID" id="89968460"/>